<reference evidence="12 13" key="1">
    <citation type="submission" date="2017-04" db="EMBL/GenBank/DDBJ databases">
        <authorList>
            <person name="Afonso C.L."/>
            <person name="Miller P.J."/>
            <person name="Scott M.A."/>
            <person name="Spackman E."/>
            <person name="Goraichik I."/>
            <person name="Dimitrov K.M."/>
            <person name="Suarez D.L."/>
            <person name="Swayne D.E."/>
        </authorList>
    </citation>
    <scope>NUCLEOTIDE SEQUENCE [LARGE SCALE GENOMIC DNA]</scope>
    <source>
        <strain evidence="12 13">DSM 3385</strain>
    </source>
</reference>
<comment type="catalytic activity">
    <reaction evidence="10">
        <text>5-[(5-phospho-1-deoxy-D-ribulos-1-ylimino)methylamino]-1-(5-phospho-beta-D-ribosyl)imidazole-4-carboxamide + L-glutamine = D-erythro-1-(imidazol-4-yl)glycerol 3-phosphate + 5-amino-1-(5-phospho-beta-D-ribosyl)imidazole-4-carboxamide + L-glutamate + H(+)</text>
        <dbReference type="Rhea" id="RHEA:24793"/>
        <dbReference type="ChEBI" id="CHEBI:15378"/>
        <dbReference type="ChEBI" id="CHEBI:29985"/>
        <dbReference type="ChEBI" id="CHEBI:58278"/>
        <dbReference type="ChEBI" id="CHEBI:58359"/>
        <dbReference type="ChEBI" id="CHEBI:58475"/>
        <dbReference type="ChEBI" id="CHEBI:58525"/>
        <dbReference type="EC" id="4.3.2.10"/>
    </reaction>
</comment>
<evidence type="ECO:0000256" key="9">
    <source>
        <dbReference type="ARBA" id="ARBA00030264"/>
    </source>
</evidence>
<organism evidence="12 13">
    <name type="scientific">Desulfocicer vacuolatum DSM 3385</name>
    <dbReference type="NCBI Taxonomy" id="1121400"/>
    <lineage>
        <taxon>Bacteria</taxon>
        <taxon>Pseudomonadati</taxon>
        <taxon>Thermodesulfobacteriota</taxon>
        <taxon>Desulfobacteria</taxon>
        <taxon>Desulfobacterales</taxon>
        <taxon>Desulfobacteraceae</taxon>
        <taxon>Desulfocicer</taxon>
    </lineage>
</organism>
<name>A0A1W1Z4J9_9BACT</name>
<dbReference type="CDD" id="cd04731">
    <property type="entry name" value="HisF"/>
    <property type="match status" value="1"/>
</dbReference>
<dbReference type="RefSeq" id="WP_084066755.1">
    <property type="nucleotide sequence ID" value="NZ_FWXY01000002.1"/>
</dbReference>
<protein>
    <recommendedName>
        <fullName evidence="4">imidazole glycerol-phosphate synthase</fullName>
        <ecNumber evidence="4">4.3.2.10</ecNumber>
    </recommendedName>
    <alternativeName>
        <fullName evidence="9">IGP synthase cyclase subunit</fullName>
    </alternativeName>
</protein>
<evidence type="ECO:0000256" key="2">
    <source>
        <dbReference type="ARBA" id="ARBA00009667"/>
    </source>
</evidence>
<dbReference type="NCBIfam" id="NF038364">
    <property type="entry name" value="AglZ_HisF2_fam"/>
    <property type="match status" value="1"/>
</dbReference>
<evidence type="ECO:0000256" key="8">
    <source>
        <dbReference type="ARBA" id="ARBA00025475"/>
    </source>
</evidence>
<dbReference type="EC" id="4.3.2.10" evidence="4"/>
<sequence>MLRPRIIPCLLIQNGGLVKTVKFAEPRYVGDPLNAVRIFNEKEVDELIVLDIDATAFGQEPDYGLIANLSGECRMPLCYGGGVKTPEHVERIISLGVEKVAISSAALTNSKLIYESSRRVGNQSLVVVLDVKKIGLISKRYEVFTHNGKHSTGIHPVEFARQAEALGAGEILVNSIDQDGVMKGYDYALIDQVRGAVSLPISVLGGAGAVEDLRALVHRYGVIGAAAGSLFVFKGKYRAVLIQYPNSADKDKLFSITGSKGKRELGDGQALQGKKPS</sequence>
<evidence type="ECO:0000256" key="10">
    <source>
        <dbReference type="ARBA" id="ARBA00047838"/>
    </source>
</evidence>
<dbReference type="GO" id="GO:0000107">
    <property type="term" value="F:imidazoleglycerol-phosphate synthase activity"/>
    <property type="evidence" value="ECO:0007669"/>
    <property type="project" value="InterPro"/>
</dbReference>
<evidence type="ECO:0000256" key="6">
    <source>
        <dbReference type="ARBA" id="ARBA00023102"/>
    </source>
</evidence>
<comment type="pathway">
    <text evidence="1">Amino-acid biosynthesis; L-histidine biosynthesis; L-histidine from 5-phospho-alpha-D-ribose 1-diphosphate: step 5/9.</text>
</comment>
<keyword evidence="7" id="KW-0456">Lyase</keyword>
<dbReference type="Gene3D" id="3.20.20.70">
    <property type="entry name" value="Aldolase class I"/>
    <property type="match status" value="1"/>
</dbReference>
<keyword evidence="13" id="KW-1185">Reference proteome</keyword>
<dbReference type="GO" id="GO:0016829">
    <property type="term" value="F:lyase activity"/>
    <property type="evidence" value="ECO:0007669"/>
    <property type="project" value="UniProtKB-KW"/>
</dbReference>
<dbReference type="STRING" id="1121400.SAMN02746065_10273"/>
<dbReference type="EMBL" id="FWXY01000002">
    <property type="protein sequence ID" value="SMC43375.1"/>
    <property type="molecule type" value="Genomic_DNA"/>
</dbReference>
<dbReference type="InterPro" id="IPR006062">
    <property type="entry name" value="His_biosynth"/>
</dbReference>
<dbReference type="Pfam" id="PF00977">
    <property type="entry name" value="His_biosynth"/>
    <property type="match status" value="1"/>
</dbReference>
<evidence type="ECO:0000256" key="4">
    <source>
        <dbReference type="ARBA" id="ARBA00012809"/>
    </source>
</evidence>
<dbReference type="InterPro" id="IPR011060">
    <property type="entry name" value="RibuloseP-bd_barrel"/>
</dbReference>
<evidence type="ECO:0000256" key="1">
    <source>
        <dbReference type="ARBA" id="ARBA00005091"/>
    </source>
</evidence>
<dbReference type="InterPro" id="IPR050064">
    <property type="entry name" value="IGPS_HisA/HisF"/>
</dbReference>
<keyword evidence="6 11" id="KW-0368">Histidine biosynthesis</keyword>
<evidence type="ECO:0000313" key="13">
    <source>
        <dbReference type="Proteomes" id="UP000192418"/>
    </source>
</evidence>
<dbReference type="UniPathway" id="UPA00031">
    <property type="reaction ID" value="UER00010"/>
</dbReference>
<accession>A0A1W1Z4J9</accession>
<comment type="function">
    <text evidence="8">IGPS catalyzes the conversion of PRFAR and glutamine to IGP, AICAR and glutamate. The HisF subunit catalyzes the cyclization activity that produces IGP and AICAR from PRFAR using the ammonia provided by the HisH subunit.</text>
</comment>
<dbReference type="PANTHER" id="PTHR21235">
    <property type="entry name" value="IMIDAZOLE GLYCEROL PHOSPHATE SYNTHASE SUBUNIT HISF/H IGP SYNTHASE SUBUNIT HISF/H"/>
    <property type="match status" value="1"/>
</dbReference>
<keyword evidence="5 11" id="KW-0028">Amino-acid biosynthesis</keyword>
<evidence type="ECO:0000256" key="5">
    <source>
        <dbReference type="ARBA" id="ARBA00022605"/>
    </source>
</evidence>
<comment type="subunit">
    <text evidence="3">Heterodimer of HisH and HisF.</text>
</comment>
<dbReference type="InterPro" id="IPR004651">
    <property type="entry name" value="HisF"/>
</dbReference>
<comment type="similarity">
    <text evidence="2 11">Belongs to the HisA/HisF family.</text>
</comment>
<dbReference type="GO" id="GO:0000105">
    <property type="term" value="P:L-histidine biosynthetic process"/>
    <property type="evidence" value="ECO:0007669"/>
    <property type="project" value="UniProtKB-UniPathway"/>
</dbReference>
<evidence type="ECO:0000256" key="3">
    <source>
        <dbReference type="ARBA" id="ARBA00011152"/>
    </source>
</evidence>
<dbReference type="AlphaFoldDB" id="A0A1W1Z4J9"/>
<dbReference type="SUPFAM" id="SSF51366">
    <property type="entry name" value="Ribulose-phoshate binding barrel"/>
    <property type="match status" value="1"/>
</dbReference>
<evidence type="ECO:0000256" key="7">
    <source>
        <dbReference type="ARBA" id="ARBA00023239"/>
    </source>
</evidence>
<proteinExistence type="inferred from homology"/>
<dbReference type="InterPro" id="IPR013785">
    <property type="entry name" value="Aldolase_TIM"/>
</dbReference>
<dbReference type="OrthoDB" id="9807749at2"/>
<gene>
    <name evidence="12" type="ORF">SAMN02746065_10273</name>
</gene>
<dbReference type="PANTHER" id="PTHR21235:SF2">
    <property type="entry name" value="IMIDAZOLE GLYCEROL PHOSPHATE SYNTHASE HISHF"/>
    <property type="match status" value="1"/>
</dbReference>
<evidence type="ECO:0000256" key="11">
    <source>
        <dbReference type="RuleBase" id="RU003657"/>
    </source>
</evidence>
<dbReference type="Proteomes" id="UP000192418">
    <property type="component" value="Unassembled WGS sequence"/>
</dbReference>
<evidence type="ECO:0000313" key="12">
    <source>
        <dbReference type="EMBL" id="SMC43375.1"/>
    </source>
</evidence>